<keyword evidence="5" id="KW-0560">Oxidoreductase</keyword>
<keyword evidence="3" id="KW-0349">Heme</keyword>
<evidence type="ECO:0000256" key="4">
    <source>
        <dbReference type="ARBA" id="ARBA00022723"/>
    </source>
</evidence>
<evidence type="ECO:0000313" key="8">
    <source>
        <dbReference type="EMBL" id="MCO8272747.1"/>
    </source>
</evidence>
<dbReference type="Pfam" id="PF00067">
    <property type="entry name" value="p450"/>
    <property type="match status" value="1"/>
</dbReference>
<comment type="caution">
    <text evidence="8">The sequence shown here is derived from an EMBL/GenBank/DDBJ whole genome shotgun (WGS) entry which is preliminary data.</text>
</comment>
<evidence type="ECO:0000256" key="2">
    <source>
        <dbReference type="ARBA" id="ARBA00010617"/>
    </source>
</evidence>
<sequence length="400" mass="44802">MAFADQTLPFATKGYAWLPDLRRRSHRRPIPMRFGGQRAVAITGPDAARFFYDGDLERHDALPAPVIDTLFGRGVHTLDDQAHLVRKALFVSLLMHEDGVDTLATLTGKVFDEAAGGWRGDDPVSLFDGTARVLADAVSRWTGVPENDFDLTALTVDLVAMVDGFATLGPRHVRARVARRRLERKFEQIIEAVRRQEPTDTPVSRLAHHLEDGYLLDARTAAVELINILRPTTAVAWYVAFAGHALDRRPGTRARLRAGDDDYTLAFVHELRRFYPFVPFLGARARRDLTFQRTSIPRGTLVLLDVHGQHHDERVWPEPYEFRPERFLGRPAGAFELIPQGGGDPRTGHRCPGEKITVAVLGTLVQRLAQLDYYVPPQNTTIDLSRVPARVRSGPRIVVP</sequence>
<dbReference type="PANTHER" id="PTHR24286:SF24">
    <property type="entry name" value="LANOSTEROL 14-ALPHA DEMETHYLASE"/>
    <property type="match status" value="1"/>
</dbReference>
<evidence type="ECO:0000256" key="6">
    <source>
        <dbReference type="ARBA" id="ARBA00023004"/>
    </source>
</evidence>
<evidence type="ECO:0000256" key="7">
    <source>
        <dbReference type="ARBA" id="ARBA00023033"/>
    </source>
</evidence>
<dbReference type="PRINTS" id="PR00463">
    <property type="entry name" value="EP450I"/>
</dbReference>
<dbReference type="InterPro" id="IPR001128">
    <property type="entry name" value="Cyt_P450"/>
</dbReference>
<dbReference type="InterPro" id="IPR036396">
    <property type="entry name" value="Cyt_P450_sf"/>
</dbReference>
<evidence type="ECO:0000256" key="3">
    <source>
        <dbReference type="ARBA" id="ARBA00022617"/>
    </source>
</evidence>
<evidence type="ECO:0000256" key="1">
    <source>
        <dbReference type="ARBA" id="ARBA00001971"/>
    </source>
</evidence>
<dbReference type="SUPFAM" id="SSF48264">
    <property type="entry name" value="Cytochrome P450"/>
    <property type="match status" value="1"/>
</dbReference>
<comment type="cofactor">
    <cofactor evidence="1">
        <name>heme</name>
        <dbReference type="ChEBI" id="CHEBI:30413"/>
    </cofactor>
</comment>
<dbReference type="EMBL" id="JAMYJR010000021">
    <property type="protein sequence ID" value="MCO8272747.1"/>
    <property type="molecule type" value="Genomic_DNA"/>
</dbReference>
<accession>A0ABT1DPI3</accession>
<dbReference type="InterPro" id="IPR002401">
    <property type="entry name" value="Cyt_P450_E_grp-I"/>
</dbReference>
<keyword evidence="4" id="KW-0479">Metal-binding</keyword>
<evidence type="ECO:0000256" key="5">
    <source>
        <dbReference type="ARBA" id="ARBA00023002"/>
    </source>
</evidence>
<keyword evidence="9" id="KW-1185">Reference proteome</keyword>
<dbReference type="PANTHER" id="PTHR24286">
    <property type="entry name" value="CYTOCHROME P450 26"/>
    <property type="match status" value="1"/>
</dbReference>
<name>A0ABT1DPI3_9ACTN</name>
<reference evidence="8 9" key="1">
    <citation type="submission" date="2022-06" db="EMBL/GenBank/DDBJ databases">
        <title>New Species of the Genus Actinoplanes, ActinopZanes ferrugineus.</title>
        <authorList>
            <person name="Ding P."/>
        </authorList>
    </citation>
    <scope>NUCLEOTIDE SEQUENCE [LARGE SCALE GENOMIC DNA]</scope>
    <source>
        <strain evidence="8 9">TRM88003</strain>
    </source>
</reference>
<dbReference type="RefSeq" id="WP_253238839.1">
    <property type="nucleotide sequence ID" value="NZ_JAMYJR010000021.1"/>
</dbReference>
<protein>
    <submittedName>
        <fullName evidence="8">Cytochrome P450</fullName>
    </submittedName>
</protein>
<keyword evidence="6" id="KW-0408">Iron</keyword>
<dbReference type="Proteomes" id="UP001523369">
    <property type="component" value="Unassembled WGS sequence"/>
</dbReference>
<dbReference type="CDD" id="cd11067">
    <property type="entry name" value="CYP152"/>
    <property type="match status" value="1"/>
</dbReference>
<proteinExistence type="inferred from homology"/>
<evidence type="ECO:0000313" key="9">
    <source>
        <dbReference type="Proteomes" id="UP001523369"/>
    </source>
</evidence>
<keyword evidence="7" id="KW-0503">Monooxygenase</keyword>
<organism evidence="8 9">
    <name type="scientific">Paractinoplanes aksuensis</name>
    <dbReference type="NCBI Taxonomy" id="2939490"/>
    <lineage>
        <taxon>Bacteria</taxon>
        <taxon>Bacillati</taxon>
        <taxon>Actinomycetota</taxon>
        <taxon>Actinomycetes</taxon>
        <taxon>Micromonosporales</taxon>
        <taxon>Micromonosporaceae</taxon>
        <taxon>Paractinoplanes</taxon>
    </lineage>
</organism>
<comment type="similarity">
    <text evidence="2">Belongs to the cytochrome P450 family.</text>
</comment>
<dbReference type="Gene3D" id="1.10.630.10">
    <property type="entry name" value="Cytochrome P450"/>
    <property type="match status" value="1"/>
</dbReference>
<gene>
    <name evidence="8" type="ORF">M1L60_19310</name>
</gene>